<dbReference type="GO" id="GO:0005737">
    <property type="term" value="C:cytoplasm"/>
    <property type="evidence" value="ECO:0007669"/>
    <property type="project" value="TreeGrafter"/>
</dbReference>
<evidence type="ECO:0000256" key="6">
    <source>
        <dbReference type="ARBA" id="ARBA00023146"/>
    </source>
</evidence>
<dbReference type="GO" id="GO:0004820">
    <property type="term" value="F:glycine-tRNA ligase activity"/>
    <property type="evidence" value="ECO:0007669"/>
    <property type="project" value="TreeGrafter"/>
</dbReference>
<dbReference type="PRINTS" id="PR01043">
    <property type="entry name" value="TRNASYNTHGLY"/>
</dbReference>
<protein>
    <submittedName>
        <fullName evidence="8">Glycine--tRNA ligase</fullName>
    </submittedName>
</protein>
<evidence type="ECO:0000313" key="9">
    <source>
        <dbReference type="Proteomes" id="UP000324831"/>
    </source>
</evidence>
<dbReference type="PROSITE" id="PS50862">
    <property type="entry name" value="AA_TRNA_LIGASE_II"/>
    <property type="match status" value="1"/>
</dbReference>
<dbReference type="SUPFAM" id="SSF55681">
    <property type="entry name" value="Class II aaRS and biotin synthetases"/>
    <property type="match status" value="1"/>
</dbReference>
<keyword evidence="3" id="KW-0547">Nucleotide-binding</keyword>
<dbReference type="GO" id="GO:0006426">
    <property type="term" value="P:glycyl-tRNA aminoacylation"/>
    <property type="evidence" value="ECO:0007669"/>
    <property type="project" value="TreeGrafter"/>
</dbReference>
<dbReference type="InterPro" id="IPR002314">
    <property type="entry name" value="aa-tRNA-synt_IIb"/>
</dbReference>
<sequence length="424" mass="49315">MSVVDNYLKEHGFIIPGNEIYGGYRGLYDYGHIGVLLKKNIQRLWENFFVFQHDNVYFIEGTILGSEMCWKASGHLDNFHDILVDCMECKKRYREDHLKDNACPNCGGKKWTTPKEFNLIFKTEGESLYLRPETAQSIFINFRNVQRFTPSKIPFAIAQVGKAFRNEITMHNSIFRTLEFEQMECEWFVKKTDSNICFQKCLEQMQTFLIDVIGLKKEKVKLLEIPEQDRAHYSKRSTDIQFEYETGWGELWGLANRGNFDLTAHQNASKKSLEYQEQCDDSKVCKFLPEVIEHSIGLNRLMYALITSALEVQESRTVLKIKESLAPYKFAILPLTKSELNIANKIYSNFLQEGISILMLKKGSIGKRYKKNDEIGTPYCITIDQGSKLDANNPSFTIRDRDTMKQIDSSWDQLKKDNFKVTFE</sequence>
<dbReference type="GO" id="GO:0005524">
    <property type="term" value="F:ATP binding"/>
    <property type="evidence" value="ECO:0007669"/>
    <property type="project" value="UniProtKB-KW"/>
</dbReference>
<organism evidence="8 9">
    <name type="scientific">Candidatus Mycoplasma haematohominis</name>
    <dbReference type="NCBI Taxonomy" id="1494318"/>
    <lineage>
        <taxon>Bacteria</taxon>
        <taxon>Bacillati</taxon>
        <taxon>Mycoplasmatota</taxon>
        <taxon>Mollicutes</taxon>
        <taxon>Mycoplasmataceae</taxon>
        <taxon>Mycoplasma</taxon>
    </lineage>
</organism>
<gene>
    <name evidence="8" type="primary">glyQS</name>
    <name evidence="8" type="ORF">MHSWG343_08520</name>
</gene>
<dbReference type="Pfam" id="PF03129">
    <property type="entry name" value="HGTP_anticodon"/>
    <property type="match status" value="1"/>
</dbReference>
<dbReference type="Proteomes" id="UP000324831">
    <property type="component" value="Unassembled WGS sequence"/>
</dbReference>
<evidence type="ECO:0000256" key="4">
    <source>
        <dbReference type="ARBA" id="ARBA00022840"/>
    </source>
</evidence>
<reference evidence="8 9" key="1">
    <citation type="submission" date="2019-01" db="EMBL/GenBank/DDBJ databases">
        <title>Draft genome sequences of Candidatus Mycoplasma haemohominis SWG34-3 identified from a patient with pyrexia, anemia and liver dysfunction.</title>
        <authorList>
            <person name="Sekizuka T."/>
            <person name="Hattori N."/>
            <person name="Katano H."/>
            <person name="Takuma T."/>
            <person name="Ito T."/>
            <person name="Arai N."/>
            <person name="Yanai R."/>
            <person name="Ishii S."/>
            <person name="Miura Y."/>
            <person name="Tokunaga T."/>
            <person name="Watanabe H."/>
            <person name="Nomura N."/>
            <person name="Eguchi J."/>
            <person name="Arai T."/>
            <person name="Hasegawa H."/>
            <person name="Nakamaki T."/>
            <person name="Wakita T."/>
            <person name="Niki Y."/>
            <person name="Kuroda M."/>
        </authorList>
    </citation>
    <scope>NUCLEOTIDE SEQUENCE [LARGE SCALE GENOMIC DNA]</scope>
    <source>
        <strain evidence="8">SWG34-3</strain>
    </source>
</reference>
<evidence type="ECO:0000259" key="7">
    <source>
        <dbReference type="PROSITE" id="PS50862"/>
    </source>
</evidence>
<evidence type="ECO:0000256" key="2">
    <source>
        <dbReference type="ARBA" id="ARBA00022598"/>
    </source>
</evidence>
<dbReference type="PANTHER" id="PTHR10745:SF0">
    <property type="entry name" value="GLYCINE--TRNA LIGASE"/>
    <property type="match status" value="1"/>
</dbReference>
<dbReference type="InterPro" id="IPR036621">
    <property type="entry name" value="Anticodon-bd_dom_sf"/>
</dbReference>
<dbReference type="Gene3D" id="3.30.930.10">
    <property type="entry name" value="Bira Bifunctional Protein, Domain 2"/>
    <property type="match status" value="1"/>
</dbReference>
<keyword evidence="5" id="KW-0648">Protein biosynthesis</keyword>
<dbReference type="InterPro" id="IPR027031">
    <property type="entry name" value="Gly-tRNA_synthase/POLG2"/>
</dbReference>
<keyword evidence="1" id="KW-0963">Cytoplasm</keyword>
<dbReference type="AlphaFoldDB" id="A0A478FUP7"/>
<name>A0A478FUP7_9MOLU</name>
<dbReference type="InterPro" id="IPR045864">
    <property type="entry name" value="aa-tRNA-synth_II/BPL/LPL"/>
</dbReference>
<dbReference type="NCBIfam" id="NF003211">
    <property type="entry name" value="PRK04173.1"/>
    <property type="match status" value="1"/>
</dbReference>
<dbReference type="PANTHER" id="PTHR10745">
    <property type="entry name" value="GLYCYL-TRNA SYNTHETASE/DNA POLYMERASE SUBUNIT GAMMA-2"/>
    <property type="match status" value="1"/>
</dbReference>
<keyword evidence="4" id="KW-0067">ATP-binding</keyword>
<dbReference type="Gene3D" id="3.40.50.800">
    <property type="entry name" value="Anticodon-binding domain"/>
    <property type="match status" value="1"/>
</dbReference>
<comment type="caution">
    <text evidence="8">The sequence shown here is derived from an EMBL/GenBank/DDBJ whole genome shotgun (WGS) entry which is preliminary data.</text>
</comment>
<evidence type="ECO:0000256" key="1">
    <source>
        <dbReference type="ARBA" id="ARBA00022490"/>
    </source>
</evidence>
<feature type="domain" description="Aminoacyl-transfer RNA synthetases class-II family profile" evidence="7">
    <location>
        <begin position="25"/>
        <end position="327"/>
    </location>
</feature>
<keyword evidence="2 8" id="KW-0436">Ligase</keyword>
<evidence type="ECO:0000256" key="3">
    <source>
        <dbReference type="ARBA" id="ARBA00022741"/>
    </source>
</evidence>
<evidence type="ECO:0000313" key="8">
    <source>
        <dbReference type="EMBL" id="GCE63845.1"/>
    </source>
</evidence>
<proteinExistence type="predicted"/>
<dbReference type="InterPro" id="IPR006195">
    <property type="entry name" value="aa-tRNA-synth_II"/>
</dbReference>
<evidence type="ECO:0000256" key="5">
    <source>
        <dbReference type="ARBA" id="ARBA00022917"/>
    </source>
</evidence>
<dbReference type="InterPro" id="IPR004154">
    <property type="entry name" value="Anticodon-bd"/>
</dbReference>
<dbReference type="EMBL" id="BIMN01000004">
    <property type="protein sequence ID" value="GCE63845.1"/>
    <property type="molecule type" value="Genomic_DNA"/>
</dbReference>
<dbReference type="Pfam" id="PF00587">
    <property type="entry name" value="tRNA-synt_2b"/>
    <property type="match status" value="1"/>
</dbReference>
<accession>A0A478FUP7</accession>
<dbReference type="SUPFAM" id="SSF52954">
    <property type="entry name" value="Class II aaRS ABD-related"/>
    <property type="match status" value="1"/>
</dbReference>
<keyword evidence="6" id="KW-0030">Aminoacyl-tRNA synthetase</keyword>